<evidence type="ECO:0008006" key="3">
    <source>
        <dbReference type="Google" id="ProtNLM"/>
    </source>
</evidence>
<feature type="non-terminal residue" evidence="1">
    <location>
        <position position="1"/>
    </location>
</feature>
<dbReference type="Proteomes" id="UP001328107">
    <property type="component" value="Unassembled WGS sequence"/>
</dbReference>
<accession>A0AAN5DI93</accession>
<comment type="caution">
    <text evidence="1">The sequence shown here is derived from an EMBL/GenBank/DDBJ whole genome shotgun (WGS) entry which is preliminary data.</text>
</comment>
<proteinExistence type="predicted"/>
<organism evidence="1 2">
    <name type="scientific">Pristionchus mayeri</name>
    <dbReference type="NCBI Taxonomy" id="1317129"/>
    <lineage>
        <taxon>Eukaryota</taxon>
        <taxon>Metazoa</taxon>
        <taxon>Ecdysozoa</taxon>
        <taxon>Nematoda</taxon>
        <taxon>Chromadorea</taxon>
        <taxon>Rhabditida</taxon>
        <taxon>Rhabditina</taxon>
        <taxon>Diplogasteromorpha</taxon>
        <taxon>Diplogasteroidea</taxon>
        <taxon>Neodiplogasteridae</taxon>
        <taxon>Pristionchus</taxon>
    </lineage>
</organism>
<keyword evidence="2" id="KW-1185">Reference proteome</keyword>
<evidence type="ECO:0000313" key="2">
    <source>
        <dbReference type="Proteomes" id="UP001328107"/>
    </source>
</evidence>
<reference evidence="2" key="1">
    <citation type="submission" date="2022-10" db="EMBL/GenBank/DDBJ databases">
        <title>Genome assembly of Pristionchus species.</title>
        <authorList>
            <person name="Yoshida K."/>
            <person name="Sommer R.J."/>
        </authorList>
    </citation>
    <scope>NUCLEOTIDE SEQUENCE [LARGE SCALE GENOMIC DNA]</scope>
    <source>
        <strain evidence="2">RS5460</strain>
    </source>
</reference>
<dbReference type="EMBL" id="BTRK01000006">
    <property type="protein sequence ID" value="GMR62499.1"/>
    <property type="molecule type" value="Genomic_DNA"/>
</dbReference>
<gene>
    <name evidence="1" type="ORF">PMAYCL1PPCAC_32694</name>
</gene>
<name>A0AAN5DI93_9BILA</name>
<protein>
    <recommendedName>
        <fullName evidence="3">Methyltransferase</fullName>
    </recommendedName>
</protein>
<dbReference type="AlphaFoldDB" id="A0AAN5DI93"/>
<sequence>FFVSVVAVSEKLLEKTCTDRNCYEVTETETNDGVDNIIIRQLYLIDRSRRYLLSSETLRPPTLQFEKNDVTDTANRDIIGALFASQTVPKKPKKAFNVLYSTNAPGEIDRYFAQNDQFNASVLISDLSALEISRRWMGIENNGVNYVPDPSGQYLEALQENGAYFDAYVIDRCEFSKGARICHSKSIIDWDRLHFFSALLKPNGVLIIRLTSGESAAQMAHMAMDELFPTCYKCPEEVRRRGEMQLLICTLLPTATPWEHLRRSIKWKEDALNLPNFHD</sequence>
<evidence type="ECO:0000313" key="1">
    <source>
        <dbReference type="EMBL" id="GMR62499.1"/>
    </source>
</evidence>